<evidence type="ECO:0000313" key="2">
    <source>
        <dbReference type="Proteomes" id="UP001162992"/>
    </source>
</evidence>
<accession>A0ACC2DIQ8</accession>
<reference evidence="2" key="1">
    <citation type="journal article" date="2024" name="Proc. Natl. Acad. Sci. U.S.A.">
        <title>Extraordinary preservation of gene collinearity over three hundred million years revealed in homosporous lycophytes.</title>
        <authorList>
            <person name="Li C."/>
            <person name="Wickell D."/>
            <person name="Kuo L.Y."/>
            <person name="Chen X."/>
            <person name="Nie B."/>
            <person name="Liao X."/>
            <person name="Peng D."/>
            <person name="Ji J."/>
            <person name="Jenkins J."/>
            <person name="Williams M."/>
            <person name="Shu S."/>
            <person name="Plott C."/>
            <person name="Barry K."/>
            <person name="Rajasekar S."/>
            <person name="Grimwood J."/>
            <person name="Han X."/>
            <person name="Sun S."/>
            <person name="Hou Z."/>
            <person name="He W."/>
            <person name="Dai G."/>
            <person name="Sun C."/>
            <person name="Schmutz J."/>
            <person name="Leebens-Mack J.H."/>
            <person name="Li F.W."/>
            <person name="Wang L."/>
        </authorList>
    </citation>
    <scope>NUCLEOTIDE SEQUENCE [LARGE SCALE GENOMIC DNA]</scope>
    <source>
        <strain evidence="2">cv. PW_Plant_1</strain>
    </source>
</reference>
<dbReference type="EMBL" id="CM055097">
    <property type="protein sequence ID" value="KAJ7554188.1"/>
    <property type="molecule type" value="Genomic_DNA"/>
</dbReference>
<organism evidence="1 2">
    <name type="scientific">Diphasiastrum complanatum</name>
    <name type="common">Issler's clubmoss</name>
    <name type="synonym">Lycopodium complanatum</name>
    <dbReference type="NCBI Taxonomy" id="34168"/>
    <lineage>
        <taxon>Eukaryota</taxon>
        <taxon>Viridiplantae</taxon>
        <taxon>Streptophyta</taxon>
        <taxon>Embryophyta</taxon>
        <taxon>Tracheophyta</taxon>
        <taxon>Lycopodiopsida</taxon>
        <taxon>Lycopodiales</taxon>
        <taxon>Lycopodiaceae</taxon>
        <taxon>Lycopodioideae</taxon>
        <taxon>Diphasiastrum</taxon>
    </lineage>
</organism>
<sequence>MEFLGSNFDLDRKRNSTLGLNGNLIWDGLMGRIGSGLRFRLFRSRLKSDRIRCRNSVWVEMLKGVISSPFSNRMFLKIHKPTISDSKFVVNCLKDIMVNINFQEMELRSAMEAFDEKRKLKVT</sequence>
<evidence type="ECO:0000313" key="1">
    <source>
        <dbReference type="EMBL" id="KAJ7554188.1"/>
    </source>
</evidence>
<name>A0ACC2DIQ8_DIPCM</name>
<dbReference type="Proteomes" id="UP001162992">
    <property type="component" value="Chromosome 6"/>
</dbReference>
<protein>
    <submittedName>
        <fullName evidence="1">Uncharacterized protein</fullName>
    </submittedName>
</protein>
<comment type="caution">
    <text evidence="1">The sequence shown here is derived from an EMBL/GenBank/DDBJ whole genome shotgun (WGS) entry which is preliminary data.</text>
</comment>
<keyword evidence="2" id="KW-1185">Reference proteome</keyword>
<gene>
    <name evidence="1" type="ORF">O6H91_06G129900</name>
</gene>
<proteinExistence type="predicted"/>